<sequence>MVRTIAAVVSLPEHRIRPVPERELEWAAPRPRYSALNSHRAQLLPRLGDAPERYLTDSAVRLAGWLGQSAS</sequence>
<protein>
    <submittedName>
        <fullName evidence="1">Uncharacterized protein</fullName>
    </submittedName>
</protein>
<accession>A0ABV6ATZ2</accession>
<dbReference type="RefSeq" id="WP_380005457.1">
    <property type="nucleotide sequence ID" value="NZ_JBHLYR010000011.1"/>
</dbReference>
<comment type="caution">
    <text evidence="1">The sequence shown here is derived from an EMBL/GenBank/DDBJ whole genome shotgun (WGS) entry which is preliminary data.</text>
</comment>
<dbReference type="EMBL" id="JBHLYR010000011">
    <property type="protein sequence ID" value="MFB9990977.1"/>
    <property type="molecule type" value="Genomic_DNA"/>
</dbReference>
<evidence type="ECO:0000313" key="2">
    <source>
        <dbReference type="Proteomes" id="UP001589733"/>
    </source>
</evidence>
<organism evidence="1 2">
    <name type="scientific">Deinococcus oregonensis</name>
    <dbReference type="NCBI Taxonomy" id="1805970"/>
    <lineage>
        <taxon>Bacteria</taxon>
        <taxon>Thermotogati</taxon>
        <taxon>Deinococcota</taxon>
        <taxon>Deinococci</taxon>
        <taxon>Deinococcales</taxon>
        <taxon>Deinococcaceae</taxon>
        <taxon>Deinococcus</taxon>
    </lineage>
</organism>
<name>A0ABV6ATZ2_9DEIO</name>
<gene>
    <name evidence="1" type="ORF">ACFFLM_03135</name>
</gene>
<keyword evidence="2" id="KW-1185">Reference proteome</keyword>
<proteinExistence type="predicted"/>
<evidence type="ECO:0000313" key="1">
    <source>
        <dbReference type="EMBL" id="MFB9990977.1"/>
    </source>
</evidence>
<reference evidence="1 2" key="1">
    <citation type="submission" date="2024-09" db="EMBL/GenBank/DDBJ databases">
        <authorList>
            <person name="Sun Q."/>
            <person name="Mori K."/>
        </authorList>
    </citation>
    <scope>NUCLEOTIDE SEQUENCE [LARGE SCALE GENOMIC DNA]</scope>
    <source>
        <strain evidence="1 2">JCM 13503</strain>
    </source>
</reference>
<dbReference type="Proteomes" id="UP001589733">
    <property type="component" value="Unassembled WGS sequence"/>
</dbReference>